<accession>A0A9D4YYG5</accession>
<organism evidence="9 10">
    <name type="scientific">Chlorella vulgaris</name>
    <name type="common">Green alga</name>
    <dbReference type="NCBI Taxonomy" id="3077"/>
    <lineage>
        <taxon>Eukaryota</taxon>
        <taxon>Viridiplantae</taxon>
        <taxon>Chlorophyta</taxon>
        <taxon>core chlorophytes</taxon>
        <taxon>Trebouxiophyceae</taxon>
        <taxon>Chlorellales</taxon>
        <taxon>Chlorellaceae</taxon>
        <taxon>Chlorella clade</taxon>
        <taxon>Chlorella</taxon>
    </lineage>
</organism>
<evidence type="ECO:0000256" key="1">
    <source>
        <dbReference type="ARBA" id="ARBA00022527"/>
    </source>
</evidence>
<dbReference type="InterPro" id="IPR011009">
    <property type="entry name" value="Kinase-like_dom_sf"/>
</dbReference>
<dbReference type="Gene3D" id="1.10.510.10">
    <property type="entry name" value="Transferase(Phosphotransferase) domain 1"/>
    <property type="match status" value="1"/>
</dbReference>
<keyword evidence="2" id="KW-0808">Transferase</keyword>
<dbReference type="Pfam" id="PF07714">
    <property type="entry name" value="PK_Tyr_Ser-Thr"/>
    <property type="match status" value="1"/>
</dbReference>
<dbReference type="SMART" id="SM00220">
    <property type="entry name" value="S_TKc"/>
    <property type="match status" value="1"/>
</dbReference>
<evidence type="ECO:0000259" key="8">
    <source>
        <dbReference type="PROSITE" id="PS50011"/>
    </source>
</evidence>
<dbReference type="GO" id="GO:0005524">
    <property type="term" value="F:ATP binding"/>
    <property type="evidence" value="ECO:0007669"/>
    <property type="project" value="UniProtKB-UniRule"/>
</dbReference>
<keyword evidence="4" id="KW-0418">Kinase</keyword>
<dbReference type="InterPro" id="IPR008271">
    <property type="entry name" value="Ser/Thr_kinase_AS"/>
</dbReference>
<dbReference type="InterPro" id="IPR051681">
    <property type="entry name" value="Ser/Thr_Kinases-Pseudokinases"/>
</dbReference>
<dbReference type="InterPro" id="IPR000719">
    <property type="entry name" value="Prot_kinase_dom"/>
</dbReference>
<evidence type="ECO:0000256" key="6">
    <source>
        <dbReference type="PROSITE-ProRule" id="PRU10141"/>
    </source>
</evidence>
<dbReference type="PANTHER" id="PTHR44329:SF298">
    <property type="entry name" value="MIXED LINEAGE KINASE DOMAIN-LIKE PROTEIN"/>
    <property type="match status" value="1"/>
</dbReference>
<keyword evidence="3 6" id="KW-0547">Nucleotide-binding</keyword>
<feature type="domain" description="Protein kinase" evidence="8">
    <location>
        <begin position="41"/>
        <end position="285"/>
    </location>
</feature>
<reference evidence="9" key="2">
    <citation type="submission" date="2020-11" db="EMBL/GenBank/DDBJ databases">
        <authorList>
            <person name="Cecchin M."/>
            <person name="Marcolungo L."/>
            <person name="Rossato M."/>
            <person name="Girolomoni L."/>
            <person name="Cosentino E."/>
            <person name="Cuine S."/>
            <person name="Li-Beisson Y."/>
            <person name="Delledonne M."/>
            <person name="Ballottari M."/>
        </authorList>
    </citation>
    <scope>NUCLEOTIDE SEQUENCE</scope>
    <source>
        <strain evidence="9">211/11P</strain>
        <tissue evidence="9">Whole cell</tissue>
    </source>
</reference>
<evidence type="ECO:0000256" key="2">
    <source>
        <dbReference type="ARBA" id="ARBA00022679"/>
    </source>
</evidence>
<gene>
    <name evidence="9" type="ORF">D9Q98_004256</name>
</gene>
<evidence type="ECO:0000256" key="5">
    <source>
        <dbReference type="ARBA" id="ARBA00022840"/>
    </source>
</evidence>
<dbReference type="PANTHER" id="PTHR44329">
    <property type="entry name" value="SERINE/THREONINE-PROTEIN KINASE TNNI3K-RELATED"/>
    <property type="match status" value="1"/>
</dbReference>
<dbReference type="GO" id="GO:0004674">
    <property type="term" value="F:protein serine/threonine kinase activity"/>
    <property type="evidence" value="ECO:0007669"/>
    <property type="project" value="UniProtKB-KW"/>
</dbReference>
<dbReference type="Proteomes" id="UP001055712">
    <property type="component" value="Unassembled WGS sequence"/>
</dbReference>
<dbReference type="SUPFAM" id="SSF56112">
    <property type="entry name" value="Protein kinase-like (PK-like)"/>
    <property type="match status" value="1"/>
</dbReference>
<protein>
    <recommendedName>
        <fullName evidence="8">Protein kinase domain-containing protein</fullName>
    </recommendedName>
</protein>
<sequence length="285" mass="31521">MPQAARQEYDGKNKKRMLIASAIYGSADNHRQAWQIRYEELQLAWEIGRGSFGTVHLAHWRATPVAVKQLNEVLGVGAQSSPVLTALQRARRLSHPNCVLFMGVCTSPPAVITEYCERGCRMDVLHEAASNAAAASQLTWPRRLSMALDAARGMYYLLSHTHPIIHRDLKSPNLLVTRGGQVKVADFNLSRVVESMHSKMTVVTQPRWLAPEVMDGGQYTTASNIMVKVLVHQKRPEVPAVEAVPGADTPQVSSGVDGLVALMHRCWDQEPSARPCFKAVAEQLR</sequence>
<evidence type="ECO:0000313" key="9">
    <source>
        <dbReference type="EMBL" id="KAI3432713.1"/>
    </source>
</evidence>
<dbReference type="Gene3D" id="3.30.200.20">
    <property type="entry name" value="Phosphorylase Kinase, domain 1"/>
    <property type="match status" value="1"/>
</dbReference>
<dbReference type="PIRSF" id="PIRSF000654">
    <property type="entry name" value="Integrin-linked_kinase"/>
    <property type="match status" value="1"/>
</dbReference>
<proteinExistence type="inferred from homology"/>
<dbReference type="InterPro" id="IPR001245">
    <property type="entry name" value="Ser-Thr/Tyr_kinase_cat_dom"/>
</dbReference>
<dbReference type="PROSITE" id="PS00108">
    <property type="entry name" value="PROTEIN_KINASE_ST"/>
    <property type="match status" value="1"/>
</dbReference>
<reference evidence="9" key="1">
    <citation type="journal article" date="2019" name="Plant J.">
        <title>Chlorella vulgaris genome assembly and annotation reveals the molecular basis for metabolic acclimation to high light conditions.</title>
        <authorList>
            <person name="Cecchin M."/>
            <person name="Marcolungo L."/>
            <person name="Rossato M."/>
            <person name="Girolomoni L."/>
            <person name="Cosentino E."/>
            <person name="Cuine S."/>
            <person name="Li-Beisson Y."/>
            <person name="Delledonne M."/>
            <person name="Ballottari M."/>
        </authorList>
    </citation>
    <scope>NUCLEOTIDE SEQUENCE</scope>
    <source>
        <strain evidence="9">211/11P</strain>
    </source>
</reference>
<dbReference type="PROSITE" id="PS50011">
    <property type="entry name" value="PROTEIN_KINASE_DOM"/>
    <property type="match status" value="1"/>
</dbReference>
<evidence type="ECO:0000313" key="10">
    <source>
        <dbReference type="Proteomes" id="UP001055712"/>
    </source>
</evidence>
<name>A0A9D4YYG5_CHLVU</name>
<evidence type="ECO:0000256" key="4">
    <source>
        <dbReference type="ARBA" id="ARBA00022777"/>
    </source>
</evidence>
<dbReference type="OrthoDB" id="339325at2759"/>
<dbReference type="EMBL" id="SIDB01000005">
    <property type="protein sequence ID" value="KAI3432713.1"/>
    <property type="molecule type" value="Genomic_DNA"/>
</dbReference>
<comment type="caution">
    <text evidence="9">The sequence shown here is derived from an EMBL/GenBank/DDBJ whole genome shotgun (WGS) entry which is preliminary data.</text>
</comment>
<dbReference type="InterPro" id="IPR017441">
    <property type="entry name" value="Protein_kinase_ATP_BS"/>
</dbReference>
<comment type="similarity">
    <text evidence="7">Belongs to the protein kinase superfamily.</text>
</comment>
<keyword evidence="1 7" id="KW-0723">Serine/threonine-protein kinase</keyword>
<evidence type="ECO:0000256" key="7">
    <source>
        <dbReference type="RuleBase" id="RU000304"/>
    </source>
</evidence>
<keyword evidence="10" id="KW-1185">Reference proteome</keyword>
<keyword evidence="5 6" id="KW-0067">ATP-binding</keyword>
<dbReference type="PROSITE" id="PS00107">
    <property type="entry name" value="PROTEIN_KINASE_ATP"/>
    <property type="match status" value="1"/>
</dbReference>
<evidence type="ECO:0000256" key="3">
    <source>
        <dbReference type="ARBA" id="ARBA00022741"/>
    </source>
</evidence>
<dbReference type="AlphaFoldDB" id="A0A9D4YYG5"/>
<feature type="binding site" evidence="6">
    <location>
        <position position="68"/>
    </location>
    <ligand>
        <name>ATP</name>
        <dbReference type="ChEBI" id="CHEBI:30616"/>
    </ligand>
</feature>